<dbReference type="EMBL" id="SPMZ01000052">
    <property type="protein sequence ID" value="NMQ20532.1"/>
    <property type="molecule type" value="Genomic_DNA"/>
</dbReference>
<organism evidence="2 3">
    <name type="scientific">Candidatus Competibacter phosphatis</name>
    <dbReference type="NCBI Taxonomy" id="221280"/>
    <lineage>
        <taxon>Bacteria</taxon>
        <taxon>Pseudomonadati</taxon>
        <taxon>Pseudomonadota</taxon>
        <taxon>Gammaproteobacteria</taxon>
        <taxon>Candidatus Competibacteraceae</taxon>
        <taxon>Candidatus Competibacter</taxon>
    </lineage>
</organism>
<keyword evidence="1" id="KW-0812">Transmembrane</keyword>
<keyword evidence="1" id="KW-1133">Transmembrane helix</keyword>
<evidence type="ECO:0000313" key="3">
    <source>
        <dbReference type="Proteomes" id="UP000760480"/>
    </source>
</evidence>
<feature type="transmembrane region" description="Helical" evidence="1">
    <location>
        <begin position="55"/>
        <end position="71"/>
    </location>
</feature>
<dbReference type="RefSeq" id="WP_169249800.1">
    <property type="nucleotide sequence ID" value="NZ_SPMZ01000052.1"/>
</dbReference>
<accession>A0ABX1TM82</accession>
<gene>
    <name evidence="2" type="ORF">E4P82_15820</name>
</gene>
<protein>
    <submittedName>
        <fullName evidence="2">Uncharacterized protein</fullName>
    </submittedName>
</protein>
<keyword evidence="1" id="KW-0472">Membrane</keyword>
<name>A0ABX1TM82_9GAMM</name>
<proteinExistence type="predicted"/>
<feature type="transmembrane region" description="Helical" evidence="1">
    <location>
        <begin position="83"/>
        <end position="103"/>
    </location>
</feature>
<reference evidence="2 3" key="1">
    <citation type="submission" date="2019-03" db="EMBL/GenBank/DDBJ databases">
        <title>Metabolic reconstructions from genomes of highly enriched 'Candidatus Accumulibacter' and 'Candidatus Competibacter' bioreactor populations.</title>
        <authorList>
            <person name="Annavajhala M.K."/>
            <person name="Welles L."/>
            <person name="Abbas B."/>
            <person name="Sorokin D."/>
            <person name="Park H."/>
            <person name="Van Loosdrecht M."/>
            <person name="Chandran K."/>
        </authorList>
    </citation>
    <scope>NUCLEOTIDE SEQUENCE [LARGE SCALE GENOMIC DNA]</scope>
    <source>
        <strain evidence="2 3">SBR_G</strain>
    </source>
</reference>
<sequence length="128" mass="13045">MMQSKLAWTSLATITTVAAGALLLGLEPALAKTAGDLGAHVASQGENLGKAVSALSYVGGMGAGAATAYKFKANRENPHQHPIGHALGWAVVCVGLMFLPQTFKNTGDTFYGTDATPNQVSGTTVIGN</sequence>
<evidence type="ECO:0000313" key="2">
    <source>
        <dbReference type="EMBL" id="NMQ20532.1"/>
    </source>
</evidence>
<keyword evidence="3" id="KW-1185">Reference proteome</keyword>
<dbReference type="Proteomes" id="UP000760480">
    <property type="component" value="Unassembled WGS sequence"/>
</dbReference>
<comment type="caution">
    <text evidence="2">The sequence shown here is derived from an EMBL/GenBank/DDBJ whole genome shotgun (WGS) entry which is preliminary data.</text>
</comment>
<evidence type="ECO:0000256" key="1">
    <source>
        <dbReference type="SAM" id="Phobius"/>
    </source>
</evidence>